<gene>
    <name evidence="2" type="ORF">BTE48_15540</name>
</gene>
<dbReference type="OrthoDB" id="5295350at2"/>
<name>A0A1T4SML7_9GAMM</name>
<sequence length="228" mass="24807">MANYQTHIVGAALGGGLVVSGAVVINLVPLTEALVGWGLVMVGGILPDIDSKHSRSVRSIFSLLGALIAVVTVLALNRDLGISGAWLAAAASFFVVRFGAWYLLTRFTVHRGIFHSLLAGLFFALLTAVVAYQGLRQDEEVSWFMGLCLLIGFVIHLLLDECYSVDLSGARLKRSFGTAFKLFDYRNIKNTLLMGAIAAGLVMLSPPLEDLWFILADSRIHWSLGRNW</sequence>
<feature type="transmembrane region" description="Helical" evidence="1">
    <location>
        <begin position="34"/>
        <end position="50"/>
    </location>
</feature>
<proteinExistence type="predicted"/>
<keyword evidence="1" id="KW-0812">Transmembrane</keyword>
<dbReference type="Pfam" id="PF04307">
    <property type="entry name" value="YdjM"/>
    <property type="match status" value="1"/>
</dbReference>
<dbReference type="EMBL" id="MTSM01000035">
    <property type="protein sequence ID" value="OPX54171.1"/>
    <property type="molecule type" value="Genomic_DNA"/>
</dbReference>
<reference evidence="2 3" key="1">
    <citation type="submission" date="2017-01" db="EMBL/GenBank/DDBJ databases">
        <title>Genome Sequencing of a Marine Spirillum, Oceanospirillum multiglobuliferum ATCC 33336, from Japan.</title>
        <authorList>
            <person name="Carney J.G."/>
            <person name="Trachtenberg A.M."/>
            <person name="Rheaume B.A."/>
            <person name="Linnane J.D."/>
            <person name="Pitts N.L."/>
            <person name="Mykles D.L."/>
            <person name="Maclea K.S."/>
        </authorList>
    </citation>
    <scope>NUCLEOTIDE SEQUENCE [LARGE SCALE GENOMIC DNA]</scope>
    <source>
        <strain evidence="2 3">ATCC 33336</strain>
    </source>
</reference>
<keyword evidence="1" id="KW-1133">Transmembrane helix</keyword>
<dbReference type="Proteomes" id="UP000191418">
    <property type="component" value="Unassembled WGS sequence"/>
</dbReference>
<accession>A0A1T4SML7</accession>
<evidence type="ECO:0000313" key="3">
    <source>
        <dbReference type="Proteomes" id="UP000191418"/>
    </source>
</evidence>
<organism evidence="2 3">
    <name type="scientific">Oceanospirillum multiglobuliferum</name>
    <dbReference type="NCBI Taxonomy" id="64969"/>
    <lineage>
        <taxon>Bacteria</taxon>
        <taxon>Pseudomonadati</taxon>
        <taxon>Pseudomonadota</taxon>
        <taxon>Gammaproteobacteria</taxon>
        <taxon>Oceanospirillales</taxon>
        <taxon>Oceanospirillaceae</taxon>
        <taxon>Oceanospirillum</taxon>
    </lineage>
</organism>
<feature type="transmembrane region" description="Helical" evidence="1">
    <location>
        <begin position="191"/>
        <end position="208"/>
    </location>
</feature>
<evidence type="ECO:0008006" key="4">
    <source>
        <dbReference type="Google" id="ProtNLM"/>
    </source>
</evidence>
<evidence type="ECO:0000256" key="1">
    <source>
        <dbReference type="SAM" id="Phobius"/>
    </source>
</evidence>
<keyword evidence="3" id="KW-1185">Reference proteome</keyword>
<feature type="transmembrane region" description="Helical" evidence="1">
    <location>
        <begin position="82"/>
        <end position="104"/>
    </location>
</feature>
<protein>
    <recommendedName>
        <fullName evidence="4">Metal-dependent hydrolase</fullName>
    </recommendedName>
</protein>
<feature type="transmembrane region" description="Helical" evidence="1">
    <location>
        <begin position="57"/>
        <end position="76"/>
    </location>
</feature>
<evidence type="ECO:0000313" key="2">
    <source>
        <dbReference type="EMBL" id="OPX54171.1"/>
    </source>
</evidence>
<dbReference type="InterPro" id="IPR007404">
    <property type="entry name" value="YdjM-like"/>
</dbReference>
<keyword evidence="1" id="KW-0472">Membrane</keyword>
<feature type="transmembrane region" description="Helical" evidence="1">
    <location>
        <begin position="116"/>
        <end position="135"/>
    </location>
</feature>
<comment type="caution">
    <text evidence="2">The sequence shown here is derived from an EMBL/GenBank/DDBJ whole genome shotgun (WGS) entry which is preliminary data.</text>
</comment>
<dbReference type="RefSeq" id="WP_078746680.1">
    <property type="nucleotide sequence ID" value="NZ_FUXG01000038.1"/>
</dbReference>
<dbReference type="AlphaFoldDB" id="A0A1T4SML7"/>
<dbReference type="STRING" id="64969.SAMN02745127_03189"/>
<feature type="transmembrane region" description="Helical" evidence="1">
    <location>
        <begin position="7"/>
        <end position="28"/>
    </location>
</feature>
<feature type="transmembrane region" description="Helical" evidence="1">
    <location>
        <begin position="141"/>
        <end position="159"/>
    </location>
</feature>